<reference evidence="1" key="1">
    <citation type="submission" date="2018-10" db="EMBL/GenBank/DDBJ databases">
        <authorList>
            <consortium name="PulseNet: The National Subtyping Network for Foodborne Disease Surveillance"/>
            <person name="Tarr C.L."/>
            <person name="Trees E."/>
            <person name="Katz L.S."/>
            <person name="Carleton-Romer H.A."/>
            <person name="Stroika S."/>
            <person name="Kucerova Z."/>
            <person name="Roache K.F."/>
            <person name="Sabol A.L."/>
            <person name="Besser J."/>
            <person name="Gerner-Smidt P."/>
        </authorList>
    </citation>
    <scope>NUCLEOTIDE SEQUENCE</scope>
    <source>
        <strain evidence="1">PNUSAS056494</strain>
    </source>
</reference>
<accession>A0A5T2JPG7</accession>
<dbReference type="AlphaFoldDB" id="A0A5T2JPG7"/>
<evidence type="ECO:0000313" key="1">
    <source>
        <dbReference type="EMBL" id="EAM3870001.1"/>
    </source>
</evidence>
<comment type="caution">
    <text evidence="1">The sequence shown here is derived from an EMBL/GenBank/DDBJ whole genome shotgun (WGS) entry which is preliminary data.</text>
</comment>
<sequence>MKKISFKNTLKEIVAKKYEYETEAMHYLIRKMKSLGYNMNAKDPVIAAFILDMKNIELNRIRTSDKRFRAHQIKNELGLLYNHIKILNKTLPTRTIEIDEEYINDTEQKEHIMNTINFNDIYQTIKSKNVNDGFSALNYLLRDLSVLGFEIDRKDSTLLSTYEDIFVAMDLNGKDFKIDDIREYLEFIYNHITKSKNIETNKQLVRIWELTKV</sequence>
<organism evidence="1">
    <name type="scientific">Salmonella enterica</name>
    <name type="common">Salmonella choleraesuis</name>
    <dbReference type="NCBI Taxonomy" id="28901"/>
    <lineage>
        <taxon>Bacteria</taxon>
        <taxon>Pseudomonadati</taxon>
        <taxon>Pseudomonadota</taxon>
        <taxon>Gammaproteobacteria</taxon>
        <taxon>Enterobacterales</taxon>
        <taxon>Enterobacteriaceae</taxon>
        <taxon>Salmonella</taxon>
    </lineage>
</organism>
<protein>
    <submittedName>
        <fullName evidence="1">Uncharacterized protein</fullName>
    </submittedName>
</protein>
<proteinExistence type="predicted"/>
<gene>
    <name evidence="1" type="ORF">D8Q09_23710</name>
</gene>
<name>A0A5T2JPG7_SALER</name>
<dbReference type="EMBL" id="AACUTK010000012">
    <property type="protein sequence ID" value="EAM3870001.1"/>
    <property type="molecule type" value="Genomic_DNA"/>
</dbReference>